<keyword evidence="2" id="KW-1185">Reference proteome</keyword>
<dbReference type="AlphaFoldDB" id="A0A2J7PEP9"/>
<dbReference type="InParanoid" id="A0A2J7PEP9"/>
<organism evidence="1 2">
    <name type="scientific">Cryptotermes secundus</name>
    <dbReference type="NCBI Taxonomy" id="105785"/>
    <lineage>
        <taxon>Eukaryota</taxon>
        <taxon>Metazoa</taxon>
        <taxon>Ecdysozoa</taxon>
        <taxon>Arthropoda</taxon>
        <taxon>Hexapoda</taxon>
        <taxon>Insecta</taxon>
        <taxon>Pterygota</taxon>
        <taxon>Neoptera</taxon>
        <taxon>Polyneoptera</taxon>
        <taxon>Dictyoptera</taxon>
        <taxon>Blattodea</taxon>
        <taxon>Blattoidea</taxon>
        <taxon>Termitoidae</taxon>
        <taxon>Kalotermitidae</taxon>
        <taxon>Cryptotermitinae</taxon>
        <taxon>Cryptotermes</taxon>
    </lineage>
</organism>
<proteinExistence type="predicted"/>
<dbReference type="EMBL" id="NEVH01026090">
    <property type="protein sequence ID" value="PNF14805.1"/>
    <property type="molecule type" value="Genomic_DNA"/>
</dbReference>
<evidence type="ECO:0000313" key="2">
    <source>
        <dbReference type="Proteomes" id="UP000235965"/>
    </source>
</evidence>
<sequence length="74" mass="8672">MASMTRNKRATITNNMVRTTTMLEMKRKEITTRETTTTNYIKKTEYYDKEERGVVVEGTEIRAEGDKEDEEETS</sequence>
<protein>
    <submittedName>
        <fullName evidence="1">Uncharacterized protein</fullName>
    </submittedName>
</protein>
<accession>A0A2J7PEP9</accession>
<dbReference type="Proteomes" id="UP000235965">
    <property type="component" value="Unassembled WGS sequence"/>
</dbReference>
<reference evidence="1 2" key="1">
    <citation type="submission" date="2017-12" db="EMBL/GenBank/DDBJ databases">
        <title>Hemimetabolous genomes reveal molecular basis of termite eusociality.</title>
        <authorList>
            <person name="Harrison M.C."/>
            <person name="Jongepier E."/>
            <person name="Robertson H.M."/>
            <person name="Arning N."/>
            <person name="Bitard-Feildel T."/>
            <person name="Chao H."/>
            <person name="Childers C.P."/>
            <person name="Dinh H."/>
            <person name="Doddapaneni H."/>
            <person name="Dugan S."/>
            <person name="Gowin J."/>
            <person name="Greiner C."/>
            <person name="Han Y."/>
            <person name="Hu H."/>
            <person name="Hughes D.S.T."/>
            <person name="Huylmans A.-K."/>
            <person name="Kemena C."/>
            <person name="Kremer L.P.M."/>
            <person name="Lee S.L."/>
            <person name="Lopez-Ezquerra A."/>
            <person name="Mallet L."/>
            <person name="Monroy-Kuhn J.M."/>
            <person name="Moser A."/>
            <person name="Murali S.C."/>
            <person name="Muzny D.M."/>
            <person name="Otani S."/>
            <person name="Piulachs M.-D."/>
            <person name="Poelchau M."/>
            <person name="Qu J."/>
            <person name="Schaub F."/>
            <person name="Wada-Katsumata A."/>
            <person name="Worley K.C."/>
            <person name="Xie Q."/>
            <person name="Ylla G."/>
            <person name="Poulsen M."/>
            <person name="Gibbs R.A."/>
            <person name="Schal C."/>
            <person name="Richards S."/>
            <person name="Belles X."/>
            <person name="Korb J."/>
            <person name="Bornberg-Bauer E."/>
        </authorList>
    </citation>
    <scope>NUCLEOTIDE SEQUENCE [LARGE SCALE GENOMIC DNA]</scope>
    <source>
        <tissue evidence="1">Whole body</tissue>
    </source>
</reference>
<evidence type="ECO:0000313" key="1">
    <source>
        <dbReference type="EMBL" id="PNF14805.1"/>
    </source>
</evidence>
<comment type="caution">
    <text evidence="1">The sequence shown here is derived from an EMBL/GenBank/DDBJ whole genome shotgun (WGS) entry which is preliminary data.</text>
</comment>
<gene>
    <name evidence="1" type="ORF">B7P43_G07010</name>
</gene>
<name>A0A2J7PEP9_9NEOP</name>